<evidence type="ECO:0000313" key="5">
    <source>
        <dbReference type="EMBL" id="KAK3380511.1"/>
    </source>
</evidence>
<proteinExistence type="inferred from homology"/>
<dbReference type="InterPro" id="IPR013766">
    <property type="entry name" value="Thioredoxin_domain"/>
</dbReference>
<keyword evidence="6" id="KW-1185">Reference proteome</keyword>
<dbReference type="Proteomes" id="UP001287356">
    <property type="component" value="Unassembled WGS sequence"/>
</dbReference>
<feature type="region of interest" description="Disordered" evidence="3">
    <location>
        <begin position="142"/>
        <end position="163"/>
    </location>
</feature>
<feature type="domain" description="Thioredoxin" evidence="4">
    <location>
        <begin position="1"/>
        <end position="139"/>
    </location>
</feature>
<organism evidence="5 6">
    <name type="scientific">Lasiosphaeria ovina</name>
    <dbReference type="NCBI Taxonomy" id="92902"/>
    <lineage>
        <taxon>Eukaryota</taxon>
        <taxon>Fungi</taxon>
        <taxon>Dikarya</taxon>
        <taxon>Ascomycota</taxon>
        <taxon>Pezizomycotina</taxon>
        <taxon>Sordariomycetes</taxon>
        <taxon>Sordariomycetidae</taxon>
        <taxon>Sordariales</taxon>
        <taxon>Lasiosphaeriaceae</taxon>
        <taxon>Lasiosphaeria</taxon>
    </lineage>
</organism>
<feature type="compositionally biased region" description="Basic and acidic residues" evidence="3">
    <location>
        <begin position="154"/>
        <end position="163"/>
    </location>
</feature>
<gene>
    <name evidence="5" type="ORF">B0T24DRAFT_196498</name>
</gene>
<comment type="similarity">
    <text evidence="1">Belongs to the thioredoxin family.</text>
</comment>
<evidence type="ECO:0000256" key="2">
    <source>
        <dbReference type="ARBA" id="ARBA00023157"/>
    </source>
</evidence>
<dbReference type="CDD" id="cd02947">
    <property type="entry name" value="TRX_family"/>
    <property type="match status" value="1"/>
</dbReference>
<dbReference type="PROSITE" id="PS00194">
    <property type="entry name" value="THIOREDOXIN_1"/>
    <property type="match status" value="1"/>
</dbReference>
<keyword evidence="2" id="KW-1015">Disulfide bond</keyword>
<dbReference type="InterPro" id="IPR036249">
    <property type="entry name" value="Thioredoxin-like_sf"/>
</dbReference>
<evidence type="ECO:0000256" key="1">
    <source>
        <dbReference type="ARBA" id="ARBA00008987"/>
    </source>
</evidence>
<evidence type="ECO:0000313" key="6">
    <source>
        <dbReference type="Proteomes" id="UP001287356"/>
    </source>
</evidence>
<protein>
    <submittedName>
        <fullName evidence="5">Thioredoxin-like protein</fullName>
    </submittedName>
</protein>
<comment type="caution">
    <text evidence="5">The sequence shown here is derived from an EMBL/GenBank/DDBJ whole genome shotgun (WGS) entry which is preliminary data.</text>
</comment>
<accession>A0AAE0TUN7</accession>
<evidence type="ECO:0000256" key="3">
    <source>
        <dbReference type="SAM" id="MobiDB-lite"/>
    </source>
</evidence>
<name>A0AAE0TUN7_9PEZI</name>
<evidence type="ECO:0000259" key="4">
    <source>
        <dbReference type="PROSITE" id="PS51352"/>
    </source>
</evidence>
<dbReference type="AlphaFoldDB" id="A0AAE0TUN7"/>
<reference evidence="5" key="1">
    <citation type="journal article" date="2023" name="Mol. Phylogenet. Evol.">
        <title>Genome-scale phylogeny and comparative genomics of the fungal order Sordariales.</title>
        <authorList>
            <person name="Hensen N."/>
            <person name="Bonometti L."/>
            <person name="Westerberg I."/>
            <person name="Brannstrom I.O."/>
            <person name="Guillou S."/>
            <person name="Cros-Aarteil S."/>
            <person name="Calhoun S."/>
            <person name="Haridas S."/>
            <person name="Kuo A."/>
            <person name="Mondo S."/>
            <person name="Pangilinan J."/>
            <person name="Riley R."/>
            <person name="LaButti K."/>
            <person name="Andreopoulos B."/>
            <person name="Lipzen A."/>
            <person name="Chen C."/>
            <person name="Yan M."/>
            <person name="Daum C."/>
            <person name="Ng V."/>
            <person name="Clum A."/>
            <person name="Steindorff A."/>
            <person name="Ohm R.A."/>
            <person name="Martin F."/>
            <person name="Silar P."/>
            <person name="Natvig D.O."/>
            <person name="Lalanne C."/>
            <person name="Gautier V."/>
            <person name="Ament-Velasquez S.L."/>
            <person name="Kruys A."/>
            <person name="Hutchinson M.I."/>
            <person name="Powell A.J."/>
            <person name="Barry K."/>
            <person name="Miller A.N."/>
            <person name="Grigoriev I.V."/>
            <person name="Debuchy R."/>
            <person name="Gladieux P."/>
            <person name="Hiltunen Thoren M."/>
            <person name="Johannesson H."/>
        </authorList>
    </citation>
    <scope>NUCLEOTIDE SEQUENCE</scope>
    <source>
        <strain evidence="5">CBS 958.72</strain>
    </source>
</reference>
<dbReference type="PRINTS" id="PR00421">
    <property type="entry name" value="THIOREDOXIN"/>
</dbReference>
<dbReference type="PANTHER" id="PTHR46115">
    <property type="entry name" value="THIOREDOXIN-LIKE PROTEIN 1"/>
    <property type="match status" value="1"/>
</dbReference>
<dbReference type="SUPFAM" id="SSF52833">
    <property type="entry name" value="Thioredoxin-like"/>
    <property type="match status" value="1"/>
</dbReference>
<dbReference type="Pfam" id="PF00085">
    <property type="entry name" value="Thioredoxin"/>
    <property type="match status" value="1"/>
</dbReference>
<reference evidence="5" key="2">
    <citation type="submission" date="2023-06" db="EMBL/GenBank/DDBJ databases">
        <authorList>
            <consortium name="Lawrence Berkeley National Laboratory"/>
            <person name="Haridas S."/>
            <person name="Hensen N."/>
            <person name="Bonometti L."/>
            <person name="Westerberg I."/>
            <person name="Brannstrom I.O."/>
            <person name="Guillou S."/>
            <person name="Cros-Aarteil S."/>
            <person name="Calhoun S."/>
            <person name="Kuo A."/>
            <person name="Mondo S."/>
            <person name="Pangilinan J."/>
            <person name="Riley R."/>
            <person name="Labutti K."/>
            <person name="Andreopoulos B."/>
            <person name="Lipzen A."/>
            <person name="Chen C."/>
            <person name="Yanf M."/>
            <person name="Daum C."/>
            <person name="Ng V."/>
            <person name="Clum A."/>
            <person name="Steindorff A."/>
            <person name="Ohm R."/>
            <person name="Martin F."/>
            <person name="Silar P."/>
            <person name="Natvig D."/>
            <person name="Lalanne C."/>
            <person name="Gautier V."/>
            <person name="Ament-Velasquez S.L."/>
            <person name="Kruys A."/>
            <person name="Hutchinson M.I."/>
            <person name="Powell A.J."/>
            <person name="Barry K."/>
            <person name="Miller A.N."/>
            <person name="Grigoriev I.V."/>
            <person name="Debuchy R."/>
            <person name="Gladieux P."/>
            <person name="Thoren M.H."/>
            <person name="Johannesson H."/>
        </authorList>
    </citation>
    <scope>NUCLEOTIDE SEQUENCE</scope>
    <source>
        <strain evidence="5">CBS 958.72</strain>
    </source>
</reference>
<dbReference type="InterPro" id="IPR017937">
    <property type="entry name" value="Thioredoxin_CS"/>
</dbReference>
<dbReference type="PROSITE" id="PS51352">
    <property type="entry name" value="THIOREDOXIN_2"/>
    <property type="match status" value="1"/>
</dbReference>
<dbReference type="Gene3D" id="3.40.30.10">
    <property type="entry name" value="Glutaredoxin"/>
    <property type="match status" value="1"/>
</dbReference>
<dbReference type="EMBL" id="JAULSN010000002">
    <property type="protein sequence ID" value="KAK3380511.1"/>
    <property type="molecule type" value="Genomic_DNA"/>
</dbReference>
<sequence>MTEPVAVSSMDELKTLTAANKYVVLDFWAEWCPPCKAIAPIYKTLAGKHGVAGALAFGKVDVEEARDVAQAFGISAMPSFLFLEDGEPAGVDVGGRAKGPAVVATDDGKVTLLRGADPRNLMLIAEELGKLARIVGVAEVEPEAEAATETEAAAEEKAEEKQT</sequence>